<sequence length="187" mass="21403">MEREQAISVIVQQELGEMSKDERESELWNLWRMDEEDPEWVRLTDVLKDELLHNEEPVADVMSSRYDPLLKIVLAKGYVGVKNEYLSERVTRILGEEVVVEGRADPLFACPCCMYRSLTERGQYEICPVCFWEDDGSNDPTQYSGPNHMTLAEGRDNFAKYGAVTPSALQWVQPDAKKRYDFGGGDA</sequence>
<accession>A0ABW4CC35</accession>
<protein>
    <submittedName>
        <fullName evidence="2">CPCC family cysteine-rich protein</fullName>
    </submittedName>
</protein>
<dbReference type="Proteomes" id="UP001597282">
    <property type="component" value="Unassembled WGS sequence"/>
</dbReference>
<evidence type="ECO:0000313" key="2">
    <source>
        <dbReference type="EMBL" id="MFD1427922.1"/>
    </source>
</evidence>
<proteinExistence type="predicted"/>
<organism evidence="2 3">
    <name type="scientific">Kroppenstedtia sanguinis</name>
    <dbReference type="NCBI Taxonomy" id="1380684"/>
    <lineage>
        <taxon>Bacteria</taxon>
        <taxon>Bacillati</taxon>
        <taxon>Bacillota</taxon>
        <taxon>Bacilli</taxon>
        <taxon>Bacillales</taxon>
        <taxon>Thermoactinomycetaceae</taxon>
        <taxon>Kroppenstedtia</taxon>
    </lineage>
</organism>
<dbReference type="RefSeq" id="WP_380166342.1">
    <property type="nucleotide sequence ID" value="NZ_JBHTNU010000015.1"/>
</dbReference>
<evidence type="ECO:0000259" key="1">
    <source>
        <dbReference type="Pfam" id="PF14206"/>
    </source>
</evidence>
<reference evidence="3" key="1">
    <citation type="journal article" date="2019" name="Int. J. Syst. Evol. Microbiol.">
        <title>The Global Catalogue of Microorganisms (GCM) 10K type strain sequencing project: providing services to taxonomists for standard genome sequencing and annotation.</title>
        <authorList>
            <consortium name="The Broad Institute Genomics Platform"/>
            <consortium name="The Broad Institute Genome Sequencing Center for Infectious Disease"/>
            <person name="Wu L."/>
            <person name="Ma J."/>
        </authorList>
    </citation>
    <scope>NUCLEOTIDE SEQUENCE [LARGE SCALE GENOMIC DNA]</scope>
    <source>
        <strain evidence="3">S1</strain>
    </source>
</reference>
<dbReference type="EMBL" id="JBHTNU010000015">
    <property type="protein sequence ID" value="MFD1427922.1"/>
    <property type="molecule type" value="Genomic_DNA"/>
</dbReference>
<dbReference type="InterPro" id="IPR025983">
    <property type="entry name" value="Cys_rich_CPCC"/>
</dbReference>
<comment type="caution">
    <text evidence="2">The sequence shown here is derived from an EMBL/GenBank/DDBJ whole genome shotgun (WGS) entry which is preliminary data.</text>
</comment>
<evidence type="ECO:0000313" key="3">
    <source>
        <dbReference type="Proteomes" id="UP001597282"/>
    </source>
</evidence>
<name>A0ABW4CC35_9BACL</name>
<gene>
    <name evidence="2" type="ORF">ACFQ4Y_13515</name>
</gene>
<feature type="domain" description="Cysteine-rich CPCC" evidence="1">
    <location>
        <begin position="109"/>
        <end position="176"/>
    </location>
</feature>
<keyword evidence="3" id="KW-1185">Reference proteome</keyword>
<dbReference type="Pfam" id="PF14206">
    <property type="entry name" value="Cys_rich_CPCC"/>
    <property type="match status" value="1"/>
</dbReference>